<feature type="chain" id="PRO_5035868211" description="Ig-like domain-containing protein" evidence="5">
    <location>
        <begin position="33"/>
        <end position="376"/>
    </location>
</feature>
<evidence type="ECO:0000259" key="6">
    <source>
        <dbReference type="PROSITE" id="PS50835"/>
    </source>
</evidence>
<keyword evidence="4" id="KW-0472">Membrane</keyword>
<evidence type="ECO:0000313" key="7">
    <source>
        <dbReference type="EnsemblMetazoa" id="XP_037873696.1"/>
    </source>
</evidence>
<keyword evidence="8" id="KW-1185">Reference proteome</keyword>
<keyword evidence="2" id="KW-1015">Disulfide bond</keyword>
<proteinExistence type="predicted"/>
<dbReference type="Proteomes" id="UP000005204">
    <property type="component" value="Unassembled WGS sequence"/>
</dbReference>
<feature type="domain" description="Ig-like" evidence="6">
    <location>
        <begin position="136"/>
        <end position="228"/>
    </location>
</feature>
<dbReference type="InterPro" id="IPR003598">
    <property type="entry name" value="Ig_sub2"/>
</dbReference>
<feature type="signal peptide" evidence="5">
    <location>
        <begin position="1"/>
        <end position="32"/>
    </location>
</feature>
<evidence type="ECO:0000313" key="8">
    <source>
        <dbReference type="Proteomes" id="UP000005204"/>
    </source>
</evidence>
<dbReference type="InterPro" id="IPR007110">
    <property type="entry name" value="Ig-like_dom"/>
</dbReference>
<dbReference type="KEGG" id="bmor:101747153"/>
<evidence type="ECO:0000256" key="4">
    <source>
        <dbReference type="SAM" id="Phobius"/>
    </source>
</evidence>
<sequence length="376" mass="41422">MKVKIVKNITMRSQLCLPLSLLFLACGVLTSAQNAEEIRVVVKEGSPLTVECSLRVEHRAEWRLGGRPVPADMRVLGETASGGRLTAKLHASSARQHHAGVYTCSEQPVQRVRVLVEPAPQTSSPDSSTIAPVTEPTQELVNYEALKYIVGRPFNLNCTLAVPLDSFEIVWKKNSVPLGEVAGLKERYELQNKGLTFQIKGRSNEDDYGNYTCGLKNQTGHIKAWMVTGNVHAKMTKDANVVEGQNIKITCKLIGKPYSEVTWKYKKDELDNGTDVSAVLGSRVQLEKNEQGLDNTVLVLQNAERADAGLYQCSPAGGTPADVTLRVKGVYDALWPFLGICAEVVVLCAVILFYEKRRTKPELDDSDTDNHDQKKS</sequence>
<evidence type="ECO:0000256" key="3">
    <source>
        <dbReference type="ARBA" id="ARBA00023319"/>
    </source>
</evidence>
<dbReference type="AlphaFoldDB" id="A0A8R2M3H5"/>
<protein>
    <recommendedName>
        <fullName evidence="6">Ig-like domain-containing protein</fullName>
    </recommendedName>
</protein>
<reference evidence="7" key="2">
    <citation type="submission" date="2022-06" db="UniProtKB">
        <authorList>
            <consortium name="EnsemblMetazoa"/>
        </authorList>
    </citation>
    <scope>IDENTIFICATION</scope>
    <source>
        <strain evidence="7">p50T (Dazao)</strain>
    </source>
</reference>
<dbReference type="InterPro" id="IPR036179">
    <property type="entry name" value="Ig-like_dom_sf"/>
</dbReference>
<keyword evidence="4" id="KW-0812">Transmembrane</keyword>
<dbReference type="GO" id="GO:0030424">
    <property type="term" value="C:axon"/>
    <property type="evidence" value="ECO:0007669"/>
    <property type="project" value="TreeGrafter"/>
</dbReference>
<feature type="domain" description="Ig-like" evidence="6">
    <location>
        <begin position="229"/>
        <end position="324"/>
    </location>
</feature>
<dbReference type="RefSeq" id="XP_037873696.1">
    <property type="nucleotide sequence ID" value="XM_038017768.2"/>
</dbReference>
<dbReference type="PROSITE" id="PS50835">
    <property type="entry name" value="IG_LIKE"/>
    <property type="match status" value="2"/>
</dbReference>
<dbReference type="CTD" id="682"/>
<dbReference type="Pfam" id="PF07679">
    <property type="entry name" value="I-set"/>
    <property type="match status" value="1"/>
</dbReference>
<dbReference type="PANTHER" id="PTHR45080:SF8">
    <property type="entry name" value="IG-LIKE DOMAIN-CONTAINING PROTEIN"/>
    <property type="match status" value="1"/>
</dbReference>
<dbReference type="PANTHER" id="PTHR45080">
    <property type="entry name" value="CONTACTIN 5"/>
    <property type="match status" value="1"/>
</dbReference>
<dbReference type="GeneID" id="101747153"/>
<organism evidence="7 8">
    <name type="scientific">Bombyx mori</name>
    <name type="common">Silk moth</name>
    <dbReference type="NCBI Taxonomy" id="7091"/>
    <lineage>
        <taxon>Eukaryota</taxon>
        <taxon>Metazoa</taxon>
        <taxon>Ecdysozoa</taxon>
        <taxon>Arthropoda</taxon>
        <taxon>Hexapoda</taxon>
        <taxon>Insecta</taxon>
        <taxon>Pterygota</taxon>
        <taxon>Neoptera</taxon>
        <taxon>Endopterygota</taxon>
        <taxon>Lepidoptera</taxon>
        <taxon>Glossata</taxon>
        <taxon>Ditrysia</taxon>
        <taxon>Bombycoidea</taxon>
        <taxon>Bombycidae</taxon>
        <taxon>Bombycinae</taxon>
        <taxon>Bombyx</taxon>
    </lineage>
</organism>
<dbReference type="GO" id="GO:0043025">
    <property type="term" value="C:neuronal cell body"/>
    <property type="evidence" value="ECO:0007669"/>
    <property type="project" value="TreeGrafter"/>
</dbReference>
<dbReference type="PROSITE" id="PS51257">
    <property type="entry name" value="PROKAR_LIPOPROTEIN"/>
    <property type="match status" value="1"/>
</dbReference>
<keyword evidence="4" id="KW-1133">Transmembrane helix</keyword>
<dbReference type="GO" id="GO:0008046">
    <property type="term" value="F:axon guidance receptor activity"/>
    <property type="evidence" value="ECO:0007669"/>
    <property type="project" value="TreeGrafter"/>
</dbReference>
<accession>A0A8R2M3H5</accession>
<evidence type="ECO:0000256" key="5">
    <source>
        <dbReference type="SAM" id="SignalP"/>
    </source>
</evidence>
<evidence type="ECO:0000256" key="1">
    <source>
        <dbReference type="ARBA" id="ARBA00022729"/>
    </source>
</evidence>
<dbReference type="GO" id="GO:0005886">
    <property type="term" value="C:plasma membrane"/>
    <property type="evidence" value="ECO:0007669"/>
    <property type="project" value="TreeGrafter"/>
</dbReference>
<reference evidence="8" key="1">
    <citation type="journal article" date="2008" name="Insect Biochem. Mol. Biol.">
        <title>The genome of a lepidopteran model insect, the silkworm Bombyx mori.</title>
        <authorList>
            <consortium name="International Silkworm Genome Consortium"/>
        </authorList>
    </citation>
    <scope>NUCLEOTIDE SEQUENCE [LARGE SCALE GENOMIC DNA]</scope>
    <source>
        <strain evidence="8">p50T</strain>
    </source>
</reference>
<keyword evidence="3" id="KW-0393">Immunoglobulin domain</keyword>
<dbReference type="GO" id="GO:0007156">
    <property type="term" value="P:homophilic cell adhesion via plasma membrane adhesion molecules"/>
    <property type="evidence" value="ECO:0007669"/>
    <property type="project" value="TreeGrafter"/>
</dbReference>
<keyword evidence="1 5" id="KW-0732">Signal</keyword>
<dbReference type="InterPro" id="IPR003599">
    <property type="entry name" value="Ig_sub"/>
</dbReference>
<dbReference type="EnsemblMetazoa" id="XM_038017768.1">
    <property type="protein sequence ID" value="XP_037873696.1"/>
    <property type="gene ID" value="LOC101747153"/>
</dbReference>
<dbReference type="Gene3D" id="2.60.40.10">
    <property type="entry name" value="Immunoglobulins"/>
    <property type="match status" value="3"/>
</dbReference>
<dbReference type="InterPro" id="IPR013783">
    <property type="entry name" value="Ig-like_fold"/>
</dbReference>
<dbReference type="InterPro" id="IPR050958">
    <property type="entry name" value="Cell_Adh-Cytoskel_Orgn"/>
</dbReference>
<dbReference type="SMART" id="SM00408">
    <property type="entry name" value="IGc2"/>
    <property type="match status" value="3"/>
</dbReference>
<name>A0A8R2M3H5_BOMMO</name>
<dbReference type="GO" id="GO:0050808">
    <property type="term" value="P:synapse organization"/>
    <property type="evidence" value="ECO:0007669"/>
    <property type="project" value="TreeGrafter"/>
</dbReference>
<dbReference type="SMART" id="SM00409">
    <property type="entry name" value="IG"/>
    <property type="match status" value="3"/>
</dbReference>
<evidence type="ECO:0000256" key="2">
    <source>
        <dbReference type="ARBA" id="ARBA00023157"/>
    </source>
</evidence>
<feature type="transmembrane region" description="Helical" evidence="4">
    <location>
        <begin position="333"/>
        <end position="354"/>
    </location>
</feature>
<dbReference type="InterPro" id="IPR013098">
    <property type="entry name" value="Ig_I-set"/>
</dbReference>
<dbReference type="SUPFAM" id="SSF48726">
    <property type="entry name" value="Immunoglobulin"/>
    <property type="match status" value="3"/>
</dbReference>